<protein>
    <submittedName>
        <fullName evidence="1">Uncharacterized protein</fullName>
    </submittedName>
</protein>
<sequence>MFGKSSTAFEVQVRREGRWVIEASFFEEASALSCARVQMTSGGVEEVKVFKHRSLAGLSLETLVFHKTVPVVKDKPMLLGGTAEGAPVCTGPDGLYSFESRVVINRLLRAFLDKFRITPTELLHSFTYLRKLDEQGILLGAALQAVARHHADLHGFAVPARARELRGFTDVVMTRARDFQAERKRLPAFDPKDLPATSRAIELAVGEARHDAVFLGQLTHHLADRNSLGGKLDLLLDLIDDDSEPRHLALIDGVMADTLGSADVVKDLLGAQPNLAMGLCVLADHILGRDPDPKGEPASALLARVGDLIVHGRTPCCRAVLVDRIRHALNGAQPLDRRDPKKEALLADHLATHLRDGQGRMLGGPDSEKALARRLIRHRQTILREQGMHDIADRLSGR</sequence>
<gene>
    <name evidence="1" type="ORF">J2851_005165</name>
</gene>
<name>A0ABS4SVE6_9PROT</name>
<comment type="caution">
    <text evidence="1">The sequence shown here is derived from an EMBL/GenBank/DDBJ whole genome shotgun (WGS) entry which is preliminary data.</text>
</comment>
<organism evidence="1 2">
    <name type="scientific">Azospirillum rugosum</name>
    <dbReference type="NCBI Taxonomy" id="416170"/>
    <lineage>
        <taxon>Bacteria</taxon>
        <taxon>Pseudomonadati</taxon>
        <taxon>Pseudomonadota</taxon>
        <taxon>Alphaproteobacteria</taxon>
        <taxon>Rhodospirillales</taxon>
        <taxon>Azospirillaceae</taxon>
        <taxon>Azospirillum</taxon>
    </lineage>
</organism>
<proteinExistence type="predicted"/>
<evidence type="ECO:0000313" key="2">
    <source>
        <dbReference type="Proteomes" id="UP000781958"/>
    </source>
</evidence>
<accession>A0ABS4SVE6</accession>
<dbReference type="RefSeq" id="WP_209769830.1">
    <property type="nucleotide sequence ID" value="NZ_JAGINP010000021.1"/>
</dbReference>
<reference evidence="1 2" key="1">
    <citation type="submission" date="2021-03" db="EMBL/GenBank/DDBJ databases">
        <title>Genomic Encyclopedia of Type Strains, Phase III (KMG-III): the genomes of soil and plant-associated and newly described type strains.</title>
        <authorList>
            <person name="Whitman W."/>
        </authorList>
    </citation>
    <scope>NUCLEOTIDE SEQUENCE [LARGE SCALE GENOMIC DNA]</scope>
    <source>
        <strain evidence="1 2">IMMIB AFH-6</strain>
    </source>
</reference>
<dbReference type="EMBL" id="JAGINP010000021">
    <property type="protein sequence ID" value="MBP2295360.1"/>
    <property type="molecule type" value="Genomic_DNA"/>
</dbReference>
<evidence type="ECO:0000313" key="1">
    <source>
        <dbReference type="EMBL" id="MBP2295360.1"/>
    </source>
</evidence>
<dbReference type="Proteomes" id="UP000781958">
    <property type="component" value="Unassembled WGS sequence"/>
</dbReference>
<keyword evidence="2" id="KW-1185">Reference proteome</keyword>